<feature type="transmembrane region" description="Helical" evidence="1">
    <location>
        <begin position="21"/>
        <end position="45"/>
    </location>
</feature>
<keyword evidence="1" id="KW-0472">Membrane</keyword>
<keyword evidence="1" id="KW-0812">Transmembrane</keyword>
<organism evidence="2">
    <name type="scientific">Edafosvirus sp</name>
    <dbReference type="NCBI Taxonomy" id="2487765"/>
    <lineage>
        <taxon>Viruses</taxon>
        <taxon>Varidnaviria</taxon>
        <taxon>Bamfordvirae</taxon>
        <taxon>Nucleocytoviricota</taxon>
        <taxon>Megaviricetes</taxon>
        <taxon>Imitervirales</taxon>
        <taxon>Mimiviridae</taxon>
        <taxon>Klosneuvirinae</taxon>
    </lineage>
</organism>
<evidence type="ECO:0000256" key="1">
    <source>
        <dbReference type="SAM" id="Phobius"/>
    </source>
</evidence>
<protein>
    <submittedName>
        <fullName evidence="2">Uncharacterized protein</fullName>
    </submittedName>
</protein>
<dbReference type="EMBL" id="MK072119">
    <property type="protein sequence ID" value="AYV78939.1"/>
    <property type="molecule type" value="Genomic_DNA"/>
</dbReference>
<reference evidence="2" key="1">
    <citation type="submission" date="2018-10" db="EMBL/GenBank/DDBJ databases">
        <title>Hidden diversity of soil giant viruses.</title>
        <authorList>
            <person name="Schulz F."/>
            <person name="Alteio L."/>
            <person name="Goudeau D."/>
            <person name="Ryan E.M."/>
            <person name="Malmstrom R.R."/>
            <person name="Blanchard J."/>
            <person name="Woyke T."/>
        </authorList>
    </citation>
    <scope>NUCLEOTIDE SEQUENCE</scope>
    <source>
        <strain evidence="2">EDV1</strain>
    </source>
</reference>
<gene>
    <name evidence="2" type="ORF">Edafosvirus54_4</name>
</gene>
<sequence>MQFLLIELKNRMIDANGVEKMVLIEVDAMIVVQLCGQVIISLLLLQQKVPWNNLLID</sequence>
<name>A0A3G5A033_9VIRU</name>
<keyword evidence="1" id="KW-1133">Transmembrane helix</keyword>
<evidence type="ECO:0000313" key="2">
    <source>
        <dbReference type="EMBL" id="AYV78939.1"/>
    </source>
</evidence>
<proteinExistence type="predicted"/>
<accession>A0A3G5A033</accession>